<dbReference type="OrthoDB" id="9835280at2"/>
<dbReference type="AlphaFoldDB" id="A0A1M5KDV5"/>
<dbReference type="STRING" id="947013.SAMN04488109_0572"/>
<dbReference type="RefSeq" id="WP_073130904.1">
    <property type="nucleotide sequence ID" value="NZ_FQWQ01000001.1"/>
</dbReference>
<protein>
    <submittedName>
        <fullName evidence="1">Uncharacterized protein</fullName>
    </submittedName>
</protein>
<accession>A0A1M5KDV5</accession>
<organism evidence="1 2">
    <name type="scientific">Chryseolinea serpens</name>
    <dbReference type="NCBI Taxonomy" id="947013"/>
    <lineage>
        <taxon>Bacteria</taxon>
        <taxon>Pseudomonadati</taxon>
        <taxon>Bacteroidota</taxon>
        <taxon>Cytophagia</taxon>
        <taxon>Cytophagales</taxon>
        <taxon>Fulvivirgaceae</taxon>
        <taxon>Chryseolinea</taxon>
    </lineage>
</organism>
<name>A0A1M5KDV5_9BACT</name>
<evidence type="ECO:0000313" key="2">
    <source>
        <dbReference type="Proteomes" id="UP000184212"/>
    </source>
</evidence>
<dbReference type="EMBL" id="FQWQ01000001">
    <property type="protein sequence ID" value="SHG50659.1"/>
    <property type="molecule type" value="Genomic_DNA"/>
</dbReference>
<evidence type="ECO:0000313" key="1">
    <source>
        <dbReference type="EMBL" id="SHG50659.1"/>
    </source>
</evidence>
<proteinExistence type="predicted"/>
<gene>
    <name evidence="1" type="ORF">SAMN04488109_0572</name>
</gene>
<dbReference type="Proteomes" id="UP000184212">
    <property type="component" value="Unassembled WGS sequence"/>
</dbReference>
<keyword evidence="2" id="KW-1185">Reference proteome</keyword>
<sequence length="92" mass="11323">MEKLPQDITRQFQEVHMERTWKVLEQKFSFNLRAWKADFNHYCQSQARGISERQAFAEFGKKKIEPLLNLILKREQYHPTWTNLMRWILKNK</sequence>
<reference evidence="1 2" key="1">
    <citation type="submission" date="2016-11" db="EMBL/GenBank/DDBJ databases">
        <authorList>
            <person name="Jaros S."/>
            <person name="Januszkiewicz K."/>
            <person name="Wedrychowicz H."/>
        </authorList>
    </citation>
    <scope>NUCLEOTIDE SEQUENCE [LARGE SCALE GENOMIC DNA]</scope>
    <source>
        <strain evidence="1 2">DSM 24574</strain>
    </source>
</reference>